<reference evidence="4 5" key="1">
    <citation type="submission" date="2020-02" db="EMBL/GenBank/DDBJ databases">
        <authorList>
            <person name="Ferguson B K."/>
        </authorList>
    </citation>
    <scope>NUCLEOTIDE SEQUENCE [LARGE SCALE GENOMIC DNA]</scope>
</reference>
<dbReference type="Pfam" id="PF17921">
    <property type="entry name" value="Integrase_H2C2"/>
    <property type="match status" value="1"/>
</dbReference>
<dbReference type="PANTHER" id="PTHR37984">
    <property type="entry name" value="PROTEIN CBG26694"/>
    <property type="match status" value="1"/>
</dbReference>
<dbReference type="AlphaFoldDB" id="A0A6H5HYM2"/>
<protein>
    <recommendedName>
        <fullName evidence="1">RNA-directed DNA polymerase</fullName>
        <ecNumber evidence="1">2.7.7.49</ecNumber>
    </recommendedName>
</protein>
<dbReference type="GO" id="GO:0003964">
    <property type="term" value="F:RNA-directed DNA polymerase activity"/>
    <property type="evidence" value="ECO:0007669"/>
    <property type="project" value="UniProtKB-EC"/>
</dbReference>
<dbReference type="InterPro" id="IPR050951">
    <property type="entry name" value="Retrovirus_Pol_polyprotein"/>
</dbReference>
<keyword evidence="5" id="KW-1185">Reference proteome</keyword>
<sequence>MKEVCVAGCKRRKRRRASATRGRRHAESTALAKLASRGRQPVSLPIRPRSSIRSPTARKVGNWSYRQRKERESCATLTHHTSAGHLGIEKTFDRVKREYYWRACITTCTNTFARCDTCQRYKIDQTGPRGLMGRRVIERPWSVIACDLMEFSAQQKPKQSI</sequence>
<organism evidence="4 5">
    <name type="scientific">Trichogramma brassicae</name>
    <dbReference type="NCBI Taxonomy" id="86971"/>
    <lineage>
        <taxon>Eukaryota</taxon>
        <taxon>Metazoa</taxon>
        <taxon>Ecdysozoa</taxon>
        <taxon>Arthropoda</taxon>
        <taxon>Hexapoda</taxon>
        <taxon>Insecta</taxon>
        <taxon>Pterygota</taxon>
        <taxon>Neoptera</taxon>
        <taxon>Endopterygota</taxon>
        <taxon>Hymenoptera</taxon>
        <taxon>Apocrita</taxon>
        <taxon>Proctotrupomorpha</taxon>
        <taxon>Chalcidoidea</taxon>
        <taxon>Trichogrammatidae</taxon>
        <taxon>Trichogramma</taxon>
    </lineage>
</organism>
<dbReference type="InterPro" id="IPR041588">
    <property type="entry name" value="Integrase_H2C2"/>
</dbReference>
<dbReference type="PANTHER" id="PTHR37984:SF5">
    <property type="entry name" value="PROTEIN NYNRIN-LIKE"/>
    <property type="match status" value="1"/>
</dbReference>
<dbReference type="EMBL" id="CADCXV010000070">
    <property type="protein sequence ID" value="CAB0028089.1"/>
    <property type="molecule type" value="Genomic_DNA"/>
</dbReference>
<dbReference type="Proteomes" id="UP000479190">
    <property type="component" value="Unassembled WGS sequence"/>
</dbReference>
<accession>A0A6H5HYM2</accession>
<feature type="region of interest" description="Disordered" evidence="2">
    <location>
        <begin position="13"/>
        <end position="59"/>
    </location>
</feature>
<evidence type="ECO:0000313" key="4">
    <source>
        <dbReference type="EMBL" id="CAB0028089.1"/>
    </source>
</evidence>
<proteinExistence type="predicted"/>
<name>A0A6H5HYM2_9HYME</name>
<feature type="domain" description="Integrase zinc-binding" evidence="3">
    <location>
        <begin position="78"/>
        <end position="122"/>
    </location>
</feature>
<gene>
    <name evidence="4" type="ORF">TBRA_LOCUS319</name>
</gene>
<dbReference type="Gene3D" id="1.10.340.70">
    <property type="match status" value="1"/>
</dbReference>
<feature type="compositionally biased region" description="Basic residues" evidence="2">
    <location>
        <begin position="13"/>
        <end position="24"/>
    </location>
</feature>
<dbReference type="EC" id="2.7.7.49" evidence="1"/>
<evidence type="ECO:0000259" key="3">
    <source>
        <dbReference type="Pfam" id="PF17921"/>
    </source>
</evidence>
<evidence type="ECO:0000256" key="2">
    <source>
        <dbReference type="SAM" id="MobiDB-lite"/>
    </source>
</evidence>
<evidence type="ECO:0000313" key="5">
    <source>
        <dbReference type="Proteomes" id="UP000479190"/>
    </source>
</evidence>
<evidence type="ECO:0000256" key="1">
    <source>
        <dbReference type="ARBA" id="ARBA00012493"/>
    </source>
</evidence>
<feature type="compositionally biased region" description="Low complexity" evidence="2">
    <location>
        <begin position="45"/>
        <end position="55"/>
    </location>
</feature>